<dbReference type="InterPro" id="IPR015375">
    <property type="entry name" value="NADH_PPase-like_N"/>
</dbReference>
<keyword evidence="8" id="KW-0520">NAD</keyword>
<dbReference type="EMBL" id="CP036532">
    <property type="protein sequence ID" value="QBK29727.1"/>
    <property type="molecule type" value="Genomic_DNA"/>
</dbReference>
<dbReference type="NCBIfam" id="NF001299">
    <property type="entry name" value="PRK00241.1"/>
    <property type="match status" value="1"/>
</dbReference>
<dbReference type="Gene3D" id="3.90.79.10">
    <property type="entry name" value="Nucleoside Triphosphate Pyrophosphohydrolase"/>
    <property type="match status" value="1"/>
</dbReference>
<dbReference type="InterPro" id="IPR050241">
    <property type="entry name" value="NAD-cap_RNA_hydrolase_NudC"/>
</dbReference>
<comment type="catalytic activity">
    <reaction evidence="9">
        <text>a 5'-end NAD(+)-phospho-ribonucleoside in mRNA + H2O = a 5'-end phospho-adenosine-phospho-ribonucleoside in mRNA + beta-nicotinamide D-ribonucleotide + 2 H(+)</text>
        <dbReference type="Rhea" id="RHEA:60876"/>
        <dbReference type="Rhea" id="RHEA-COMP:15698"/>
        <dbReference type="Rhea" id="RHEA-COMP:15719"/>
        <dbReference type="ChEBI" id="CHEBI:14649"/>
        <dbReference type="ChEBI" id="CHEBI:15377"/>
        <dbReference type="ChEBI" id="CHEBI:15378"/>
        <dbReference type="ChEBI" id="CHEBI:144029"/>
        <dbReference type="ChEBI" id="CHEBI:144051"/>
    </reaction>
    <physiologicalReaction direction="left-to-right" evidence="9">
        <dbReference type="Rhea" id="RHEA:60877"/>
    </physiologicalReaction>
</comment>
<dbReference type="GO" id="GO:0005829">
    <property type="term" value="C:cytosol"/>
    <property type="evidence" value="ECO:0007669"/>
    <property type="project" value="TreeGrafter"/>
</dbReference>
<evidence type="ECO:0000256" key="2">
    <source>
        <dbReference type="ARBA" id="ARBA00001947"/>
    </source>
</evidence>
<comment type="similarity">
    <text evidence="3">Belongs to the Nudix hydrolase family. NudC subfamily.</text>
</comment>
<comment type="cofactor">
    <cofactor evidence="1">
        <name>Mg(2+)</name>
        <dbReference type="ChEBI" id="CHEBI:18420"/>
    </cofactor>
</comment>
<evidence type="ECO:0000256" key="7">
    <source>
        <dbReference type="ARBA" id="ARBA00022842"/>
    </source>
</evidence>
<dbReference type="InterPro" id="IPR020084">
    <property type="entry name" value="NUDIX_hydrolase_CS"/>
</dbReference>
<name>A0A4P6UX42_9HYPH</name>
<dbReference type="GO" id="GO:0019677">
    <property type="term" value="P:NAD+ catabolic process"/>
    <property type="evidence" value="ECO:0007669"/>
    <property type="project" value="TreeGrafter"/>
</dbReference>
<evidence type="ECO:0000256" key="1">
    <source>
        <dbReference type="ARBA" id="ARBA00001946"/>
    </source>
</evidence>
<evidence type="ECO:0000256" key="3">
    <source>
        <dbReference type="ARBA" id="ARBA00009595"/>
    </source>
</evidence>
<keyword evidence="7" id="KW-0460">Magnesium</keyword>
<dbReference type="Pfam" id="PF09296">
    <property type="entry name" value="NUDIX-like"/>
    <property type="match status" value="1"/>
</dbReference>
<dbReference type="OrthoDB" id="9791656at2"/>
<keyword evidence="6 11" id="KW-0378">Hydrolase</keyword>
<gene>
    <name evidence="11" type="ORF">E0E05_03390</name>
</gene>
<organism evidence="11 12">
    <name type="scientific">Roseitalea porphyridii</name>
    <dbReference type="NCBI Taxonomy" id="1852022"/>
    <lineage>
        <taxon>Bacteria</taxon>
        <taxon>Pseudomonadati</taxon>
        <taxon>Pseudomonadota</taxon>
        <taxon>Alphaproteobacteria</taxon>
        <taxon>Hyphomicrobiales</taxon>
        <taxon>Ahrensiaceae</taxon>
        <taxon>Roseitalea</taxon>
    </lineage>
</organism>
<dbReference type="InterPro" id="IPR015376">
    <property type="entry name" value="Znr_NADH_PPase"/>
</dbReference>
<keyword evidence="5" id="KW-0479">Metal-binding</keyword>
<dbReference type="InterPro" id="IPR049734">
    <property type="entry name" value="NudC-like_C"/>
</dbReference>
<dbReference type="PROSITE" id="PS00893">
    <property type="entry name" value="NUDIX_BOX"/>
    <property type="match status" value="1"/>
</dbReference>
<dbReference type="Gene3D" id="3.90.79.20">
    <property type="match status" value="1"/>
</dbReference>
<dbReference type="AlphaFoldDB" id="A0A4P6UX42"/>
<dbReference type="KEGG" id="rpod:E0E05_03390"/>
<dbReference type="InterPro" id="IPR000086">
    <property type="entry name" value="NUDIX_hydrolase_dom"/>
</dbReference>
<protein>
    <recommendedName>
        <fullName evidence="4">NAD(+) diphosphatase</fullName>
        <ecNumber evidence="4">3.6.1.22</ecNumber>
    </recommendedName>
</protein>
<evidence type="ECO:0000313" key="11">
    <source>
        <dbReference type="EMBL" id="QBK29727.1"/>
    </source>
</evidence>
<evidence type="ECO:0000256" key="9">
    <source>
        <dbReference type="ARBA" id="ARBA00023679"/>
    </source>
</evidence>
<evidence type="ECO:0000259" key="10">
    <source>
        <dbReference type="PROSITE" id="PS51462"/>
    </source>
</evidence>
<dbReference type="GO" id="GO:0006742">
    <property type="term" value="P:NADP+ catabolic process"/>
    <property type="evidence" value="ECO:0007669"/>
    <property type="project" value="TreeGrafter"/>
</dbReference>
<comment type="cofactor">
    <cofactor evidence="2">
        <name>Zn(2+)</name>
        <dbReference type="ChEBI" id="CHEBI:29105"/>
    </cofactor>
</comment>
<dbReference type="InterPro" id="IPR015797">
    <property type="entry name" value="NUDIX_hydrolase-like_dom_sf"/>
</dbReference>
<evidence type="ECO:0000313" key="12">
    <source>
        <dbReference type="Proteomes" id="UP000293719"/>
    </source>
</evidence>
<feature type="domain" description="Nudix hydrolase" evidence="10">
    <location>
        <begin position="176"/>
        <end position="302"/>
    </location>
</feature>
<evidence type="ECO:0000256" key="8">
    <source>
        <dbReference type="ARBA" id="ARBA00023027"/>
    </source>
</evidence>
<accession>A0A4P6UX42</accession>
<dbReference type="PANTHER" id="PTHR42904:SF6">
    <property type="entry name" value="NAD-CAPPED RNA HYDROLASE NUDT12"/>
    <property type="match status" value="1"/>
</dbReference>
<dbReference type="CDD" id="cd03429">
    <property type="entry name" value="NUDIX_NADH_pyrophosphatase_Nudt13"/>
    <property type="match status" value="1"/>
</dbReference>
<dbReference type="PROSITE" id="PS51462">
    <property type="entry name" value="NUDIX"/>
    <property type="match status" value="1"/>
</dbReference>
<dbReference type="SUPFAM" id="SSF55811">
    <property type="entry name" value="Nudix"/>
    <property type="match status" value="1"/>
</dbReference>
<evidence type="ECO:0000256" key="5">
    <source>
        <dbReference type="ARBA" id="ARBA00022723"/>
    </source>
</evidence>
<dbReference type="RefSeq" id="WP_131615442.1">
    <property type="nucleotide sequence ID" value="NZ_CP036532.1"/>
</dbReference>
<dbReference type="Proteomes" id="UP000293719">
    <property type="component" value="Chromosome"/>
</dbReference>
<dbReference type="EC" id="3.6.1.22" evidence="4"/>
<evidence type="ECO:0000256" key="4">
    <source>
        <dbReference type="ARBA" id="ARBA00012381"/>
    </source>
</evidence>
<evidence type="ECO:0000256" key="6">
    <source>
        <dbReference type="ARBA" id="ARBA00022801"/>
    </source>
</evidence>
<dbReference type="GeneID" id="90766330"/>
<dbReference type="GO" id="GO:0046872">
    <property type="term" value="F:metal ion binding"/>
    <property type="evidence" value="ECO:0007669"/>
    <property type="project" value="UniProtKB-KW"/>
</dbReference>
<reference evidence="11 12" key="1">
    <citation type="journal article" date="2017" name="Int. J. Syst. Evol. Microbiol.">
        <title>Roseitalea porphyridii gen. nov., sp. nov., isolated from a red alga, and reclassification of Hoeflea suaedae Chung et al. 2013 as Pseudohoeflea suaedae gen. nov., comb. nov.</title>
        <authorList>
            <person name="Hyeon J.W."/>
            <person name="Jeong S.E."/>
            <person name="Baek K."/>
            <person name="Jeon C.O."/>
        </authorList>
    </citation>
    <scope>NUCLEOTIDE SEQUENCE [LARGE SCALE GENOMIC DNA]</scope>
    <source>
        <strain evidence="11 12">MA7-20</strain>
    </source>
</reference>
<proteinExistence type="inferred from homology"/>
<dbReference type="GO" id="GO:0035529">
    <property type="term" value="F:NADH pyrophosphatase activity"/>
    <property type="evidence" value="ECO:0007669"/>
    <property type="project" value="TreeGrafter"/>
</dbReference>
<dbReference type="Pfam" id="PF09297">
    <property type="entry name" value="Zn_ribbon_NUD"/>
    <property type="match status" value="1"/>
</dbReference>
<sequence length="314" mass="33909">MSDLFASRTVPEPSALTGFAGNRLVRLSEKRSETSVPDALADPRARLLLLGEGRALLRPNGDTADPWFTIDQATGLGARAGDSVLLGYQADGTPILAAPVSVDADDAPDELKAIDYRSIYVQGLFDEPTLGALAQAAALIAWHRTHRFCSRCGAPSTMADGGYKRVCGACGAQHFPRTDPVVIMLAVSSDNQRCLLGRSPHFPPSMYSCLAGFVEPGETLENAVRRETEEEAGIAIGRVAYHASQPWPFPHTLMIGCFAEALSEDIAIDDELEDARWFPRAEVRSVLNGDETGFRMPPRGAIASLLVRDWARSD</sequence>
<keyword evidence="12" id="KW-1185">Reference proteome</keyword>
<dbReference type="GO" id="GO:0110153">
    <property type="term" value="F:RNA NAD-cap (NMN-forming) hydrolase activity"/>
    <property type="evidence" value="ECO:0007669"/>
    <property type="project" value="RHEA"/>
</dbReference>
<dbReference type="Pfam" id="PF00293">
    <property type="entry name" value="NUDIX"/>
    <property type="match status" value="1"/>
</dbReference>
<dbReference type="PANTHER" id="PTHR42904">
    <property type="entry name" value="NUDIX HYDROLASE, NUDC SUBFAMILY"/>
    <property type="match status" value="1"/>
</dbReference>